<evidence type="ECO:0000313" key="6">
    <source>
        <dbReference type="Proteomes" id="UP001648503"/>
    </source>
</evidence>
<evidence type="ECO:0000313" key="5">
    <source>
        <dbReference type="EMBL" id="KAH6601314.1"/>
    </source>
</evidence>
<dbReference type="PANTHER" id="PTHR14795:SF0">
    <property type="entry name" value="TRANSMEMBRANE PROTEIN 62"/>
    <property type="match status" value="1"/>
</dbReference>
<dbReference type="PANTHER" id="PTHR14795">
    <property type="entry name" value="HELICASE RELATED"/>
    <property type="match status" value="1"/>
</dbReference>
<evidence type="ECO:0000256" key="1">
    <source>
        <dbReference type="SAM" id="Phobius"/>
    </source>
</evidence>
<evidence type="ECO:0000259" key="4">
    <source>
        <dbReference type="Pfam" id="PF24394"/>
    </source>
</evidence>
<feature type="domain" description="Calcineurin-like phosphoesterase" evidence="2">
    <location>
        <begin position="104"/>
        <end position="315"/>
    </location>
</feature>
<keyword evidence="1" id="KW-0812">Transmembrane</keyword>
<dbReference type="InterPro" id="IPR004843">
    <property type="entry name" value="Calcineurin-like_PHP"/>
</dbReference>
<gene>
    <name evidence="5" type="ORF">BASA50_001707</name>
</gene>
<feature type="domain" description="TMEM62 Ig-like" evidence="3">
    <location>
        <begin position="384"/>
        <end position="503"/>
    </location>
</feature>
<feature type="domain" description="TMEM62 C-terminal" evidence="4">
    <location>
        <begin position="530"/>
        <end position="690"/>
    </location>
</feature>
<dbReference type="InterPro" id="IPR056230">
    <property type="entry name" value="TMEM62_C"/>
</dbReference>
<keyword evidence="6" id="KW-1185">Reference proteome</keyword>
<evidence type="ECO:0000259" key="2">
    <source>
        <dbReference type="Pfam" id="PF00149"/>
    </source>
</evidence>
<dbReference type="EMBL" id="JAFCIX010000015">
    <property type="protein sequence ID" value="KAH6601314.1"/>
    <property type="molecule type" value="Genomic_DNA"/>
</dbReference>
<name>A0ABQ8FNI9_9FUNG</name>
<evidence type="ECO:0000259" key="3">
    <source>
        <dbReference type="Pfam" id="PF24384"/>
    </source>
</evidence>
<dbReference type="Pfam" id="PF00149">
    <property type="entry name" value="Metallophos"/>
    <property type="match status" value="1"/>
</dbReference>
<organism evidence="5 6">
    <name type="scientific">Batrachochytrium salamandrivorans</name>
    <dbReference type="NCBI Taxonomy" id="1357716"/>
    <lineage>
        <taxon>Eukaryota</taxon>
        <taxon>Fungi</taxon>
        <taxon>Fungi incertae sedis</taxon>
        <taxon>Chytridiomycota</taxon>
        <taxon>Chytridiomycota incertae sedis</taxon>
        <taxon>Chytridiomycetes</taxon>
        <taxon>Rhizophydiales</taxon>
        <taxon>Rhizophydiales incertae sedis</taxon>
        <taxon>Batrachochytrium</taxon>
    </lineage>
</organism>
<keyword evidence="1" id="KW-0472">Membrane</keyword>
<feature type="transmembrane region" description="Helical" evidence="1">
    <location>
        <begin position="33"/>
        <end position="52"/>
    </location>
</feature>
<feature type="transmembrane region" description="Helical" evidence="1">
    <location>
        <begin position="618"/>
        <end position="639"/>
    </location>
</feature>
<dbReference type="Gene3D" id="3.60.21.10">
    <property type="match status" value="1"/>
</dbReference>
<dbReference type="Proteomes" id="UP001648503">
    <property type="component" value="Unassembled WGS sequence"/>
</dbReference>
<dbReference type="Pfam" id="PF24384">
    <property type="entry name" value="Ig_TMM62"/>
    <property type="match status" value="1"/>
</dbReference>
<keyword evidence="1" id="KW-1133">Transmembrane helix</keyword>
<reference evidence="5 6" key="1">
    <citation type="submission" date="2021-02" db="EMBL/GenBank/DDBJ databases">
        <title>Variation within the Batrachochytrium salamandrivorans European outbreak.</title>
        <authorList>
            <person name="Kelly M."/>
            <person name="Pasmans F."/>
            <person name="Shea T.P."/>
            <person name="Munoz J.F."/>
            <person name="Carranza S."/>
            <person name="Cuomo C.A."/>
            <person name="Martel A."/>
        </authorList>
    </citation>
    <scope>NUCLEOTIDE SEQUENCE [LARGE SCALE GENOMIC DNA]</scope>
    <source>
        <strain evidence="5 6">AMFP18/2</strain>
    </source>
</reference>
<feature type="transmembrane region" description="Helical" evidence="1">
    <location>
        <begin position="528"/>
        <end position="554"/>
    </location>
</feature>
<protein>
    <recommendedName>
        <fullName evidence="7">Calcineurin-like phosphoesterase domain-containing protein</fullName>
    </recommendedName>
</protein>
<dbReference type="InterPro" id="IPR056229">
    <property type="entry name" value="Ig_TMM62"/>
</dbReference>
<proteinExistence type="predicted"/>
<feature type="transmembrane region" description="Helical" evidence="1">
    <location>
        <begin position="675"/>
        <end position="696"/>
    </location>
</feature>
<dbReference type="SUPFAM" id="SSF56300">
    <property type="entry name" value="Metallo-dependent phosphatases"/>
    <property type="match status" value="1"/>
</dbReference>
<comment type="caution">
    <text evidence="5">The sequence shown here is derived from an EMBL/GenBank/DDBJ whole genome shotgun (WGS) entry which is preliminary data.</text>
</comment>
<feature type="transmembrane region" description="Helical" evidence="1">
    <location>
        <begin position="747"/>
        <end position="766"/>
    </location>
</feature>
<accession>A0ABQ8FNI9</accession>
<dbReference type="InterPro" id="IPR029052">
    <property type="entry name" value="Metallo-depent_PP-like"/>
</dbReference>
<evidence type="ECO:0008006" key="7">
    <source>
        <dbReference type="Google" id="ProtNLM"/>
    </source>
</evidence>
<sequence>MSHDSSDSCNTSQTSQGSCVSNTVSFINNKTLLLAKAVLLLLVSAITLYHALSLYETSLAGLHALVPSSNTTTLNSTLSLTDALSGKQPHSVEFFANDTQNMFHFIQISDVHVSRFRNRGGVAHLRHFLDYEMNLIAPDLVLATGDLTDAKSHSTLTSLQHREEWVAYHTTLQNSGVLLRQKGRFWWDQRGNHDCFNIPSFQSSENMYRTLSSVKKEGYSFHLRKDFGVYSFIAIDACPEVGATRPINFFGYFDTNDMDFLASEILAGKRLGHNHTFVMSHYPTSTTLFGRTSNDVSFWDLSQNISIWLCGHLHKLAAGLGETMYAFQGTFLELELADLKSHGVYRIIVVDHDLVSFIDLPIFTPILPMPHESPLIADAYASTRPPIVLVTNPKDGRFILPGREPVGLIRGSHYIRVLVWSERIITSVCAQIDGVPLLVNGTYQGKGNAWKTVSDEEPNLPLWIIPWTPSAYDNSKPHLLVVTATNEANVSSNHSLFFRVDGERIPEMDAGMGGFIIGLQFGILFKDLFVISYIIVSIVFLLLPKLFVIVTQYLGTYDAWYRTTSAKLVARDKAVQLYLSMTRFATLSERIGHMLNDFIFTIRATFFRFCRLVTYSELFYPLYFFNLYLLVGPWFIGEFVPSAPVASGRRYGWMMIYGIWFGDGTWTPLLDNWLFAFYGIMYSVLPLEFYLSFCCTSPSLLYTPTNPRLFRPIHRRWYVHLMVVLALIYHITDALSMAIFYGAISAIVSPAKTWLTLWAAVILWIWRSGPRSDAVLGYNELGEGFAGIGNGPGELTESRDRLHDHAIFSDMGANLPESRQLRVRRHKPM</sequence>
<dbReference type="Pfam" id="PF24394">
    <property type="entry name" value="TMEM62_C"/>
    <property type="match status" value="1"/>
</dbReference>
<feature type="transmembrane region" description="Helical" evidence="1">
    <location>
        <begin position="717"/>
        <end position="741"/>
    </location>
</feature>